<dbReference type="GO" id="GO:0034458">
    <property type="term" value="F:3'-5' RNA helicase activity"/>
    <property type="evidence" value="ECO:0007669"/>
    <property type="project" value="TreeGrafter"/>
</dbReference>
<keyword evidence="10" id="KW-1185">Reference proteome</keyword>
<dbReference type="STRING" id="685588.A0A067U070"/>
<evidence type="ECO:0000256" key="1">
    <source>
        <dbReference type="ARBA" id="ARBA00004123"/>
    </source>
</evidence>
<evidence type="ECO:0000256" key="2">
    <source>
        <dbReference type="ARBA" id="ARBA00022741"/>
    </source>
</evidence>
<dbReference type="InterPro" id="IPR001650">
    <property type="entry name" value="Helicase_C-like"/>
</dbReference>
<keyword evidence="6" id="KW-0539">Nucleus</keyword>
<gene>
    <name evidence="9" type="ORF">GALMADRAFT_284569</name>
</gene>
<organism evidence="9 10">
    <name type="scientific">Galerina marginata (strain CBS 339.88)</name>
    <dbReference type="NCBI Taxonomy" id="685588"/>
    <lineage>
        <taxon>Eukaryota</taxon>
        <taxon>Fungi</taxon>
        <taxon>Dikarya</taxon>
        <taxon>Basidiomycota</taxon>
        <taxon>Agaricomycotina</taxon>
        <taxon>Agaricomycetes</taxon>
        <taxon>Agaricomycetidae</taxon>
        <taxon>Agaricales</taxon>
        <taxon>Agaricineae</taxon>
        <taxon>Strophariaceae</taxon>
        <taxon>Galerina</taxon>
    </lineage>
</organism>
<feature type="domain" description="Helicase C-terminal" evidence="8">
    <location>
        <begin position="1"/>
        <end position="156"/>
    </location>
</feature>
<dbReference type="AlphaFoldDB" id="A0A067U070"/>
<comment type="subcellular location">
    <subcellularLocation>
        <location evidence="1">Nucleus</location>
    </subcellularLocation>
</comment>
<dbReference type="SMART" id="SM00847">
    <property type="entry name" value="HA2"/>
    <property type="match status" value="1"/>
</dbReference>
<evidence type="ECO:0000313" key="10">
    <source>
        <dbReference type="Proteomes" id="UP000027222"/>
    </source>
</evidence>
<dbReference type="Pfam" id="PF07717">
    <property type="entry name" value="OB_NTP_bind"/>
    <property type="match status" value="1"/>
</dbReference>
<accession>A0A067U070</accession>
<evidence type="ECO:0000256" key="4">
    <source>
        <dbReference type="ARBA" id="ARBA00022806"/>
    </source>
</evidence>
<keyword evidence="4" id="KW-0347">Helicase</keyword>
<dbReference type="CDD" id="cd18791">
    <property type="entry name" value="SF2_C_RHA"/>
    <property type="match status" value="1"/>
</dbReference>
<protein>
    <recommendedName>
        <fullName evidence="8">Helicase C-terminal domain-containing protein</fullName>
    </recommendedName>
</protein>
<name>A0A067U070_GALM3</name>
<dbReference type="Pfam" id="PF21010">
    <property type="entry name" value="HA2_C"/>
    <property type="match status" value="1"/>
</dbReference>
<dbReference type="PANTHER" id="PTHR18934:SF91">
    <property type="entry name" value="PRE-MRNA-SPLICING FACTOR ATP-DEPENDENT RNA HELICASE PRP16"/>
    <property type="match status" value="1"/>
</dbReference>
<dbReference type="SMART" id="SM00490">
    <property type="entry name" value="HELICc"/>
    <property type="match status" value="1"/>
</dbReference>
<dbReference type="EMBL" id="KL142367">
    <property type="protein sequence ID" value="KDR84728.1"/>
    <property type="molecule type" value="Genomic_DNA"/>
</dbReference>
<dbReference type="SUPFAM" id="SSF52540">
    <property type="entry name" value="P-loop containing nucleoside triphosphate hydrolases"/>
    <property type="match status" value="1"/>
</dbReference>
<sequence length="505" mass="56808">MTGQEDIEITCQVVQERLSQLDDPAPLAVLPIYSQMPADLQAKIFDATSDGRRKVIVATNIAETSLTVDGILYVVDAGYSKLKVYNPKVGMDALQITPISQANANQRTGRAGRTGSGFCYRLYTEMAFRNEFFENTIPEIQRTNLANTVLLLKSLGVKNLLEFDFMDPPPQANILNSMYQLWVLGALDNVGDLTPVGRKMSEFPMEPSMAKMLIASVDYKCSAEMLTIVSMLSVPSVFYRPKERMEEADAAREKFNVPESDHLTLLNVFNQWKSHGHRDDWGMRHFLHPKLLRKAREVRVQLEDIMKFQKMDIISTGTDFDVVRKAITAGYFHQAARVKGIGEFVNIRSGLPTHLHPTSALYGLGYTPSHIVYHELILTSKEYMTQVTAIDPYWLAELGSVFYSVKEKNFDERGNRRQADREFSKKAEIETEMARQREEYAFPPFNLLSRANDFSRTARKQAEEVLAAKSAGGSKAKVVVPGTPRHTGIGAGARVTQTPRRRVGI</sequence>
<dbReference type="InterPro" id="IPR007502">
    <property type="entry name" value="Helicase-assoc_dom"/>
</dbReference>
<keyword evidence="5" id="KW-0067">ATP-binding</keyword>
<dbReference type="PROSITE" id="PS51194">
    <property type="entry name" value="HELICASE_CTER"/>
    <property type="match status" value="1"/>
</dbReference>
<dbReference type="FunFam" id="3.40.50.300:FF:003016">
    <property type="entry name" value="DEAH-box helicase 9"/>
    <property type="match status" value="1"/>
</dbReference>
<dbReference type="Pfam" id="PF00271">
    <property type="entry name" value="Helicase_C"/>
    <property type="match status" value="1"/>
</dbReference>
<dbReference type="GO" id="GO:0016787">
    <property type="term" value="F:hydrolase activity"/>
    <property type="evidence" value="ECO:0007669"/>
    <property type="project" value="UniProtKB-KW"/>
</dbReference>
<dbReference type="InterPro" id="IPR048333">
    <property type="entry name" value="HA2_WH"/>
</dbReference>
<dbReference type="GO" id="GO:0000398">
    <property type="term" value="P:mRNA splicing, via spliceosome"/>
    <property type="evidence" value="ECO:0007669"/>
    <property type="project" value="UniProtKB-ARBA"/>
</dbReference>
<dbReference type="GO" id="GO:0005524">
    <property type="term" value="F:ATP binding"/>
    <property type="evidence" value="ECO:0007669"/>
    <property type="project" value="UniProtKB-KW"/>
</dbReference>
<dbReference type="InterPro" id="IPR011709">
    <property type="entry name" value="DEAD-box_helicase_OB_fold"/>
</dbReference>
<dbReference type="Pfam" id="PF04408">
    <property type="entry name" value="WHD_HA2"/>
    <property type="match status" value="1"/>
</dbReference>
<reference evidence="10" key="1">
    <citation type="journal article" date="2014" name="Proc. Natl. Acad. Sci. U.S.A.">
        <title>Extensive sampling of basidiomycete genomes demonstrates inadequacy of the white-rot/brown-rot paradigm for wood decay fungi.</title>
        <authorList>
            <person name="Riley R."/>
            <person name="Salamov A.A."/>
            <person name="Brown D.W."/>
            <person name="Nagy L.G."/>
            <person name="Floudas D."/>
            <person name="Held B.W."/>
            <person name="Levasseur A."/>
            <person name="Lombard V."/>
            <person name="Morin E."/>
            <person name="Otillar R."/>
            <person name="Lindquist E.A."/>
            <person name="Sun H."/>
            <person name="LaButti K.M."/>
            <person name="Schmutz J."/>
            <person name="Jabbour D."/>
            <person name="Luo H."/>
            <person name="Baker S.E."/>
            <person name="Pisabarro A.G."/>
            <person name="Walton J.D."/>
            <person name="Blanchette R.A."/>
            <person name="Henrissat B."/>
            <person name="Martin F."/>
            <person name="Cullen D."/>
            <person name="Hibbett D.S."/>
            <person name="Grigoriev I.V."/>
        </authorList>
    </citation>
    <scope>NUCLEOTIDE SEQUENCE [LARGE SCALE GENOMIC DNA]</scope>
    <source>
        <strain evidence="10">CBS 339.88</strain>
    </source>
</reference>
<keyword evidence="2" id="KW-0547">Nucleotide-binding</keyword>
<dbReference type="Proteomes" id="UP000027222">
    <property type="component" value="Unassembled WGS sequence"/>
</dbReference>
<evidence type="ECO:0000256" key="3">
    <source>
        <dbReference type="ARBA" id="ARBA00022801"/>
    </source>
</evidence>
<proteinExistence type="inferred from homology"/>
<dbReference type="HOGENOM" id="CLU_001832_5_4_1"/>
<comment type="similarity">
    <text evidence="7">Belongs to the DEAD box helicase family. DEAH subfamily. PRP16 sub-subfamily.</text>
</comment>
<evidence type="ECO:0000313" key="9">
    <source>
        <dbReference type="EMBL" id="KDR84728.1"/>
    </source>
</evidence>
<dbReference type="PANTHER" id="PTHR18934">
    <property type="entry name" value="ATP-DEPENDENT RNA HELICASE"/>
    <property type="match status" value="1"/>
</dbReference>
<keyword evidence="3" id="KW-0378">Hydrolase</keyword>
<dbReference type="Gene3D" id="3.40.50.300">
    <property type="entry name" value="P-loop containing nucleotide triphosphate hydrolases"/>
    <property type="match status" value="1"/>
</dbReference>
<dbReference type="GO" id="GO:0005634">
    <property type="term" value="C:nucleus"/>
    <property type="evidence" value="ECO:0007669"/>
    <property type="project" value="UniProtKB-SubCell"/>
</dbReference>
<dbReference type="FunFam" id="1.20.120.1080:FF:000018">
    <property type="entry name" value="Pre-mRNA-splicing factor ATP-dependent RNA helicase prp16"/>
    <property type="match status" value="1"/>
</dbReference>
<evidence type="ECO:0000259" key="8">
    <source>
        <dbReference type="PROSITE" id="PS51194"/>
    </source>
</evidence>
<evidence type="ECO:0000256" key="6">
    <source>
        <dbReference type="ARBA" id="ARBA00023242"/>
    </source>
</evidence>
<dbReference type="Gene3D" id="1.20.120.1080">
    <property type="match status" value="1"/>
</dbReference>
<evidence type="ECO:0000256" key="5">
    <source>
        <dbReference type="ARBA" id="ARBA00022840"/>
    </source>
</evidence>
<dbReference type="GO" id="GO:0003723">
    <property type="term" value="F:RNA binding"/>
    <property type="evidence" value="ECO:0007669"/>
    <property type="project" value="TreeGrafter"/>
</dbReference>
<dbReference type="InterPro" id="IPR027417">
    <property type="entry name" value="P-loop_NTPase"/>
</dbReference>
<dbReference type="OrthoDB" id="10253254at2759"/>
<evidence type="ECO:0000256" key="7">
    <source>
        <dbReference type="ARBA" id="ARBA00038040"/>
    </source>
</evidence>